<evidence type="ECO:0000256" key="3">
    <source>
        <dbReference type="ARBA" id="ARBA00022490"/>
    </source>
</evidence>
<keyword evidence="8 13" id="KW-0175">Coiled coil</keyword>
<dbReference type="InterPro" id="IPR043160">
    <property type="entry name" value="Dynein_C_barrel"/>
</dbReference>
<dbReference type="InterPro" id="IPR027417">
    <property type="entry name" value="P-loop_NTPase"/>
</dbReference>
<dbReference type="Gene3D" id="1.10.8.710">
    <property type="match status" value="1"/>
</dbReference>
<evidence type="ECO:0000256" key="1">
    <source>
        <dbReference type="ARBA" id="ARBA00004430"/>
    </source>
</evidence>
<evidence type="ECO:0000256" key="12">
    <source>
        <dbReference type="ARBA" id="ARBA00023273"/>
    </source>
</evidence>
<dbReference type="Gene3D" id="1.10.8.720">
    <property type="entry name" value="Region D6 of dynein motor"/>
    <property type="match status" value="1"/>
</dbReference>
<dbReference type="Pfam" id="PF17852">
    <property type="entry name" value="Dynein_AAA_lid"/>
    <property type="match status" value="1"/>
</dbReference>
<organism evidence="25 26">
    <name type="scientific">Aureococcus anophagefferens</name>
    <name type="common">Harmful bloom alga</name>
    <dbReference type="NCBI Taxonomy" id="44056"/>
    <lineage>
        <taxon>Eukaryota</taxon>
        <taxon>Sar</taxon>
        <taxon>Stramenopiles</taxon>
        <taxon>Ochrophyta</taxon>
        <taxon>Pelagophyceae</taxon>
        <taxon>Pelagomonadales</taxon>
        <taxon>Pelagomonadaceae</taxon>
        <taxon>Aureococcus</taxon>
    </lineage>
</organism>
<dbReference type="InterPro" id="IPR041228">
    <property type="entry name" value="Dynein_C"/>
</dbReference>
<feature type="coiled-coil region" evidence="13">
    <location>
        <begin position="3036"/>
        <end position="3084"/>
    </location>
</feature>
<dbReference type="InterPro" id="IPR041589">
    <property type="entry name" value="DNAH3_AAA_lid_1"/>
</dbReference>
<dbReference type="Gene3D" id="1.20.920.20">
    <property type="match status" value="1"/>
</dbReference>
<keyword evidence="10" id="KW-0505">Motor protein</keyword>
<reference evidence="25 26" key="1">
    <citation type="submission" date="2024-03" db="EMBL/GenBank/DDBJ databases">
        <title>Aureococcus anophagefferens CCMP1851 and Kratosvirus quantuckense: Draft genome of a second virus-susceptible host strain in the model system.</title>
        <authorList>
            <person name="Chase E."/>
            <person name="Truchon A.R."/>
            <person name="Schepens W."/>
            <person name="Wilhelm S.W."/>
        </authorList>
    </citation>
    <scope>NUCLEOTIDE SEQUENCE [LARGE SCALE GENOMIC DNA]</scope>
    <source>
        <strain evidence="25 26">CCMP1851</strain>
    </source>
</reference>
<dbReference type="Pfam" id="PF03028">
    <property type="entry name" value="Dynein_heavy"/>
    <property type="match status" value="1"/>
</dbReference>
<feature type="domain" description="Dynein heavy chain region D6 P-loop" evidence="15">
    <location>
        <begin position="3651"/>
        <end position="3764"/>
    </location>
</feature>
<keyword evidence="12" id="KW-0966">Cell projection</keyword>
<dbReference type="InterPro" id="IPR024743">
    <property type="entry name" value="Dynein_HC_stalk"/>
</dbReference>
<comment type="subcellular location">
    <subcellularLocation>
        <location evidence="1">Cytoplasm</location>
        <location evidence="1">Cytoskeleton</location>
        <location evidence="1">Cilium axoneme</location>
    </subcellularLocation>
</comment>
<keyword evidence="3" id="KW-0963">Cytoplasm</keyword>
<dbReference type="Pfam" id="PF18198">
    <property type="entry name" value="AAA_lid_11"/>
    <property type="match status" value="1"/>
</dbReference>
<dbReference type="EMBL" id="JBBJCI010000347">
    <property type="protein sequence ID" value="KAK7234100.1"/>
    <property type="molecule type" value="Genomic_DNA"/>
</dbReference>
<evidence type="ECO:0000259" key="15">
    <source>
        <dbReference type="Pfam" id="PF03028"/>
    </source>
</evidence>
<evidence type="ECO:0000256" key="7">
    <source>
        <dbReference type="ARBA" id="ARBA00023017"/>
    </source>
</evidence>
<dbReference type="Pfam" id="PF12777">
    <property type="entry name" value="MT"/>
    <property type="match status" value="1"/>
</dbReference>
<feature type="domain" description="Dynein heavy chain C-terminal" evidence="24">
    <location>
        <begin position="3944"/>
        <end position="4264"/>
    </location>
</feature>
<dbReference type="Gene3D" id="1.20.140.100">
    <property type="entry name" value="Dynein heavy chain, N-terminal domain 2"/>
    <property type="match status" value="1"/>
</dbReference>
<keyword evidence="9" id="KW-0969">Cilium</keyword>
<evidence type="ECO:0000259" key="22">
    <source>
        <dbReference type="Pfam" id="PF17857"/>
    </source>
</evidence>
<evidence type="ECO:0000256" key="13">
    <source>
        <dbReference type="SAM" id="Coils"/>
    </source>
</evidence>
<dbReference type="Gene3D" id="1.20.920.30">
    <property type="match status" value="1"/>
</dbReference>
<evidence type="ECO:0000259" key="23">
    <source>
        <dbReference type="Pfam" id="PF18198"/>
    </source>
</evidence>
<evidence type="ECO:0000256" key="8">
    <source>
        <dbReference type="ARBA" id="ARBA00023054"/>
    </source>
</evidence>
<evidence type="ECO:0000256" key="9">
    <source>
        <dbReference type="ARBA" id="ARBA00023069"/>
    </source>
</evidence>
<feature type="compositionally biased region" description="Basic and acidic residues" evidence="14">
    <location>
        <begin position="1"/>
        <end position="12"/>
    </location>
</feature>
<dbReference type="InterPro" id="IPR041466">
    <property type="entry name" value="Dynein_AAA5_ext"/>
</dbReference>
<feature type="domain" description="Dynein heavy chain hydrolytic ATP-binding dynein motor region" evidence="17">
    <location>
        <begin position="1534"/>
        <end position="1860"/>
    </location>
</feature>
<proteinExistence type="inferred from homology"/>
<sequence>MAPAKGEAKEGKGSPTKKRKMKSPSKAAPVEFDWSAELIEECMLRGDSGAHLAKYCGSNEQITGDGTAPVVKKWAAPKNVARRRTDGAAASSSRGLPAAPAPGDAAKAASIGDALGAWVAQTLPGKYVAAGEPAFLPLKCFLDGALEETVAKRFAALSDEAKLEHGAFALAYPPGADPSKISEWRECVVAGGFRDDGDAYELTWTGGDRGTCARDCAAVVFKWQDLAEAVARLTRALRRRRECEALLKVRHHIRCMPVMDRVVVLPKREQWDRLLGVALSLKPFDGPGVKAHALRGVAEAHVFGTPWLGPEEDRVPVVEPELDELDEADLPRVRSILALVDEAVADYEAVMNEIVFVSDKLNVANYSSYLQLMLPAPPPRAPPPRLGVVATPPHDFPRITVDFRSATFLDSVEVVQALTDTQMHAIAIHDLKILSTEHAAPQSPDEFTTAQTAAVAAALRTLKEQWVQRTAASIRQDLATTDRSVYNLEEGAMASYSRPDNKLYLLLKRINYVMTHELFLVTFESLTNYTNYVVDACKGQVTVNSTSDVECVYPDRKADEPPRMPPLFFMTVIITPEKRVLNQPAVDERNAKIAEWHKSDEGKEEGAECPHAPIEPVEGRTFDYETPLSQMESCVASAFRHAIKELRAIPHVQRYIMERLFWPRPEMIGAVTGEKVADFNGVETYREDERWIGDLEESFVTAVRAAIDPARTYLDCFHQWEDFLNLEVDEYVAGLTHAQLNDEEVEEGEEPDAPPVKVNLVVLKATLNTHREEKARVEAMIPGRPLSAGLCMLNAAALRDELANKHMAIMQSVLATHADHCSQVAVFLDQRFSKIEAALKKKPRDIEETKELEEYLTNVPNDIRPLQEFIDEMRLMAAVLDGFEYRVDFDHFEQQGRAAYWPCKIAQQSEETARIIESSRERYLEDMMTEQERFTKSLHALEAFANSFVQYEDLTQVKEAAARAVECMGKITAATEKARLYNSREVLFEREVTDYAHLTQIKKAFEPYYALWNTSQKWLESSKTWNDAAFQSLDAEAVESEVNDYSNAISKASKFFERNDMGPQASIAKEIKEQVSAFKPNVPIIVALRNKGMRERHWHEVGESLGMKEFVPDESFTLAGMLDLNPTSQIELITKVSEAAAKEFNIEQTLDKMLQDWTPMELQISNYRDTGTGVLKGVDEITAILDEHVTTTQAMQFSAFKGPFEERIESWNHKLYIISEVLDAWLNVQRNWMYLQPIFESPDINKQLPSEGRKFATVDKNWKQTISSAKSNPIVMDFCDNEKLLERLKDSGTLLDQVQKGLNDYLETKRGVFSRFYFLSNDDLLSILSESKDVMRVQPHFKKCFEAINAVEFQPDLSITKMISPEKEMVPMMDPVDPVGKNVEDWMLEVEAMMRTSIRHVMDQAIQDYPKCARTQWMQKWPSMCILNGSQMHWTSETEQFFEEKGAEGPALMLERQLEQLDAMVKLVRGDLPKAARAQVGALAVIDVHARDVMKRLANDGVSAKADFAWMSQLRYYWDDGDLWAEMVAARRKYGYEYLGNSFRLVITPLTDKCYLTLMGALQMILGGAPAGPAGTGKTETTKDLAKAVAMQCVVFNCSDGLDYQAMGKFFKGLASCGAWACFDEFNRINIEVLSVVGQQVMSIQLAIKGHVEKIEFEGSTIKVKDGFGVFITMNPGYAGRSALPDSLSALFRPVAMMVPDYALIGEIMFFAYGFAAAKDLGRKMVTTFKLCSEQCSSQPHYDYGMRAVKTVITAAGNLKRKEPESDEMILLLRALQDVNIPKFLAGDLPLFQGIISDLFPGKKRPVLDYGALFSVMKLTIEEQGLQPHGWFIGKIVELYEMIVVRHGLMLVGPTGGGKSANLHVLENTLGELKMRGEQGFAYEKVKIYQLNPKSITMGQMYGQFDENTREWQDGIMSTMYRRAASSTTSDRKWVMFDGPVDAIWIENMNTVLDDNKKLCLVSGESVKMSGEMTMMFEVEDLLVASPATVSRVGIIYMEPKALGLDVLVQSWIEATLRKSPSLAATPLKATLVRMFDTYLNSSIAFVRLYTKELLPTMDNNLAQSLMRLMDCFLEPFEEKEGRDKPKQEDVDVFVAQVEARFIFSLVWSVGCTGAATARRMYDAWLRAQLATNQVALKFPEAGDVYDYVWSPDDGGQWRKWMETIDQFKVDNKLSFSELIVPTADSVRSTYVLAQLLKKRYHVMLVGETGTGKTVTISQYLQGSSKCEGAPIAPEFTPLTMTFSAQTSANMTQDTLDGKFEKRRRGVFGPPAGKVMAIHVDDLNMPMRETYGAQPPIEILRQWFSQEGWYDRANDLAFRRIVDVVFVASLGPPGGGRQEVTPRFVRPFNVVGLSDISDNSKAGIFGTILGNFLEGFTPAISKLTSQIVLSTINTFNTICETLLPTPSKSHYTFNLRDLAKVFQGVLMGNAKMIDQADGVVRLWVHELKRVFEDRLTTTQDHEWFMGHVESTVAKDFGIEWSKIMTNERLMYCDFLDPNADPRIYCEVTDIDQLKQIVNDQLEEHNGESKSPMPLVMFLDAIEHVLRIARILRQPQGNALLLGVGGSGRQSMSKMATYISGYQLFQVEIAKGYGLTEWRDDIRRCLLMAGVKDEPTAFVFSDAQVVMETFLEDINNILNAGDVPNLYGPEEMDSIMSACRIDCQKKQIPPTKINIFAQYIIRVRRNMHICLCMSPLGETFRERLRQFPSLVNCSTIDWFTEWPAEALESVGMSALVEKGQVPADDRGMVVKMFKKIHQDVEHKSADFWEMLRRHNYVTPTSYLELLSSFATLLSYKREEVKTKKDRLQIGLDKLTSTKDLVAGMQEELVALQPQLVTKGKEVDEMMIVIDQDKKAADEVKAKVLVEEEKANGIAERASAIAADAQKDLDEALPALDAAVQCLKELKKAHIDEVKALRNPPGGVRLTMEVACLYFEVAAIKKADPNQPGKKIEDFFEPAQKVLLSDANRFLKMLQDYDKDHIPDKVIKKVSPYMSNPDFTVEQVEKASVACRAICMWAHAMHKYHFVALGVAPKKAKHAEATAELDSAMAVLNAAQSRLKEVVDKLDKLEQSLKAAVDEKQSLADKEIECKTRLSNADKLIGGLGGEQTRWAATVEHLSEALENCVGDVLVSAGTVSYLGPFTSEFRKDVVDGWQSTLGELGIKATPGCDLVQTLVEPVKLRMWQMYGLPTDNLSTQNGIMLDRARRWSLFIDPQGQANRFLRTMAKDKEMCKNGFDVTKLSDKNFLRTLENAVRFGKWALLENIGETLDAALEPILLQQTFKQGGQDMMKLGESTIPYNEEFRLFLTTKMPNPHYSPEVQVKISLVNFTVTQSGLEEQLLGATVELEMPDLAEKKSQLVVQQAQMNKQLFDIESEILLLLSNSTGNILDDTNLIETLAQAKKTSDEVQAKMKDAEITTVEVNKSSEEYRPVAKRASLLYFCLADLANVDPMYQYALPWFKELFATGVKRAPMSNKIEERIVNLNEFFTYFVYTNVCRSLFERHKLLFSFLATIKIMMGDDKVDQLEWRFVISGQTIGSIDLPNPDPDWIEPNVWSEIKALGGLNEAFAALPAKFGESLAKWKRVYDAIDPQASKLPAPFHEMSSLQSLCILRCLRRDKLMDGVQLFVAKEMHQKYTEPPPFDLPLCFDDSSNITPLVFVLSTGSDPNKDILELAERQGMLDKMTSIALGQGQGKIAEKLIDKSTGDGSWVLLQNCHLCISWLPTLERIVESFDKDKININFRLWLTSMPTAAFPVAIMQVSVKMTKEPPRGLRANLKTTFLKMNDEGLSATNKPSEYRKLLFGLCFFHALIIERKKFGPLGWNVGYTFNETDLDICIAQLELYVNQYDDIPYAVLSQLTSVVNYGGRITDDKDMRTADIIVSDFMTPQILADNYRFSRSGTYYSIAADESSPLASYLDYIDSLPMMPEPEVFGMHDNASITFALNEADENCAIIQSLQPRTSGGGGMSREDVMAKAAQDMEATLPVPWDVDAVYLLYPTAYDECLNTTIVQEVTRFTRLGKVMVETLKTFQLALKGLVVLSSELEAMGNFIYDGKVPELWSSKAYPSLKPLPLWYEDLLKRLTFLQGWIDKGIPDVLWISVFFFPQGFMTANVQNFARRTSVPVDTVEFGHILLAEAADELVAKPRDGCYVNGLFLEGARWDKRKKTLTDPRPKELFAPMPVIHLLPQVDRETPTKGIYRCPVYKILTRTGTLSTTGHSTNFVFWLEVPSNKVTIFRNSLVSETNAQVKLCDQSYWIKAGCACFCALKY</sequence>
<feature type="region of interest" description="Disordered" evidence="14">
    <location>
        <begin position="1"/>
        <end position="30"/>
    </location>
</feature>
<evidence type="ECO:0000256" key="5">
    <source>
        <dbReference type="ARBA" id="ARBA00022741"/>
    </source>
</evidence>
<dbReference type="InterPro" id="IPR041658">
    <property type="entry name" value="AAA_lid_11"/>
</dbReference>
<comment type="caution">
    <text evidence="25">The sequence shown here is derived from an EMBL/GenBank/DDBJ whole genome shotgun (WGS) entry which is preliminary data.</text>
</comment>
<keyword evidence="11" id="KW-0206">Cytoskeleton</keyword>
<feature type="domain" description="Dynein heavy chain linker" evidence="16">
    <location>
        <begin position="998"/>
        <end position="1405"/>
    </location>
</feature>
<dbReference type="InterPro" id="IPR042222">
    <property type="entry name" value="Dynein_2_N"/>
</dbReference>
<dbReference type="InterPro" id="IPR026983">
    <property type="entry name" value="DHC"/>
</dbReference>
<dbReference type="Gene3D" id="6.10.140.1060">
    <property type="match status" value="1"/>
</dbReference>
<comment type="similarity">
    <text evidence="2">Belongs to the dynein heavy chain family.</text>
</comment>
<dbReference type="InterPro" id="IPR035706">
    <property type="entry name" value="AAA_9"/>
</dbReference>
<keyword evidence="7" id="KW-0243">Dynein</keyword>
<dbReference type="Gene3D" id="3.10.490.20">
    <property type="match status" value="1"/>
</dbReference>
<dbReference type="InterPro" id="IPR013602">
    <property type="entry name" value="Dynein_heavy_linker"/>
</dbReference>
<dbReference type="PANTHER" id="PTHR46961:SF5">
    <property type="entry name" value="DYNEIN AXONEMAL HEAVY CHAIN 1"/>
    <property type="match status" value="1"/>
</dbReference>
<dbReference type="Gene3D" id="1.10.472.130">
    <property type="match status" value="1"/>
</dbReference>
<keyword evidence="4" id="KW-0493">Microtubule</keyword>
<keyword evidence="26" id="KW-1185">Reference proteome</keyword>
<dbReference type="Gene3D" id="1.20.58.1120">
    <property type="match status" value="1"/>
</dbReference>
<evidence type="ECO:0000313" key="25">
    <source>
        <dbReference type="EMBL" id="KAK7234100.1"/>
    </source>
</evidence>
<evidence type="ECO:0000259" key="24">
    <source>
        <dbReference type="Pfam" id="PF18199"/>
    </source>
</evidence>
<feature type="domain" description="Dynein heavy chain AAA module D4" evidence="19">
    <location>
        <begin position="2532"/>
        <end position="2791"/>
    </location>
</feature>
<evidence type="ECO:0000256" key="2">
    <source>
        <dbReference type="ARBA" id="ARBA00008887"/>
    </source>
</evidence>
<feature type="domain" description="Dynein heavy chain ATP-binding dynein motor region" evidence="20">
    <location>
        <begin position="3181"/>
        <end position="3406"/>
    </location>
</feature>
<evidence type="ECO:0000259" key="16">
    <source>
        <dbReference type="Pfam" id="PF08393"/>
    </source>
</evidence>
<evidence type="ECO:0000259" key="20">
    <source>
        <dbReference type="Pfam" id="PF12781"/>
    </source>
</evidence>
<evidence type="ECO:0000256" key="10">
    <source>
        <dbReference type="ARBA" id="ARBA00023175"/>
    </source>
</evidence>
<evidence type="ECO:0000259" key="17">
    <source>
        <dbReference type="Pfam" id="PF12774"/>
    </source>
</evidence>
<feature type="domain" description="Dynein heavy chain AAA 5 extension" evidence="21">
    <location>
        <begin position="2034"/>
        <end position="2163"/>
    </location>
</feature>
<evidence type="ECO:0000259" key="21">
    <source>
        <dbReference type="Pfam" id="PF17852"/>
    </source>
</evidence>
<dbReference type="Gene3D" id="1.10.8.1220">
    <property type="match status" value="1"/>
</dbReference>
<dbReference type="Proteomes" id="UP001363151">
    <property type="component" value="Unassembled WGS sequence"/>
</dbReference>
<dbReference type="SUPFAM" id="SSF52540">
    <property type="entry name" value="P-loop containing nucleoside triphosphate hydrolases"/>
    <property type="match status" value="4"/>
</dbReference>
<evidence type="ECO:0000259" key="18">
    <source>
        <dbReference type="Pfam" id="PF12777"/>
    </source>
</evidence>
<dbReference type="InterPro" id="IPR043157">
    <property type="entry name" value="Dynein_AAA1S"/>
</dbReference>
<evidence type="ECO:0000256" key="6">
    <source>
        <dbReference type="ARBA" id="ARBA00022840"/>
    </source>
</evidence>
<dbReference type="Pfam" id="PF12780">
    <property type="entry name" value="AAA_8"/>
    <property type="match status" value="1"/>
</dbReference>
<dbReference type="InterPro" id="IPR042219">
    <property type="entry name" value="AAA_lid_11_sf"/>
</dbReference>
<evidence type="ECO:0000313" key="26">
    <source>
        <dbReference type="Proteomes" id="UP001363151"/>
    </source>
</evidence>
<evidence type="ECO:0000256" key="4">
    <source>
        <dbReference type="ARBA" id="ARBA00022701"/>
    </source>
</evidence>
<dbReference type="Pfam" id="PF12774">
    <property type="entry name" value="AAA_6"/>
    <property type="match status" value="1"/>
</dbReference>
<accession>A0ABR1FNE2</accession>
<dbReference type="PANTHER" id="PTHR46961">
    <property type="entry name" value="DYNEIN HEAVY CHAIN 1, AXONEMAL-LIKE PROTEIN"/>
    <property type="match status" value="1"/>
</dbReference>
<dbReference type="Pfam" id="PF18199">
    <property type="entry name" value="Dynein_C"/>
    <property type="match status" value="1"/>
</dbReference>
<dbReference type="Gene3D" id="1.10.287.2620">
    <property type="match status" value="1"/>
</dbReference>
<protein>
    <submittedName>
        <fullName evidence="25">Dynein light chain binding protein</fullName>
    </submittedName>
</protein>
<feature type="domain" description="Dynein heavy chain AAA lid" evidence="23">
    <location>
        <begin position="3796"/>
        <end position="3937"/>
    </location>
</feature>
<dbReference type="Pfam" id="PF08393">
    <property type="entry name" value="DHC_N2"/>
    <property type="match status" value="1"/>
</dbReference>
<dbReference type="Pfam" id="PF17857">
    <property type="entry name" value="AAA_lid_1"/>
    <property type="match status" value="1"/>
</dbReference>
<feature type="domain" description="Dynein heavy chain 3 AAA+ lid" evidence="22">
    <location>
        <begin position="2394"/>
        <end position="2474"/>
    </location>
</feature>
<dbReference type="Gene3D" id="3.20.180.20">
    <property type="entry name" value="Dynein heavy chain, N-terminal domain 2"/>
    <property type="match status" value="1"/>
</dbReference>
<feature type="domain" description="Dynein heavy chain coiled coil stalk" evidence="18">
    <location>
        <begin position="2804"/>
        <end position="3150"/>
    </location>
</feature>
<dbReference type="Pfam" id="PF12781">
    <property type="entry name" value="AAA_9"/>
    <property type="match status" value="1"/>
</dbReference>
<evidence type="ECO:0000256" key="11">
    <source>
        <dbReference type="ARBA" id="ARBA00023212"/>
    </source>
</evidence>
<evidence type="ECO:0000259" key="19">
    <source>
        <dbReference type="Pfam" id="PF12780"/>
    </source>
</evidence>
<evidence type="ECO:0000256" key="14">
    <source>
        <dbReference type="SAM" id="MobiDB-lite"/>
    </source>
</evidence>
<keyword evidence="5" id="KW-0547">Nucleotide-binding</keyword>
<dbReference type="InterPro" id="IPR042228">
    <property type="entry name" value="Dynein_linker_3"/>
</dbReference>
<dbReference type="Pfam" id="PF12775">
    <property type="entry name" value="AAA_7"/>
    <property type="match status" value="1"/>
</dbReference>
<gene>
    <name evidence="25" type="ORF">SO694_00149056</name>
</gene>
<dbReference type="InterPro" id="IPR035699">
    <property type="entry name" value="AAA_6"/>
</dbReference>
<dbReference type="InterPro" id="IPR004273">
    <property type="entry name" value="Dynein_heavy_D6_P-loop"/>
</dbReference>
<keyword evidence="6" id="KW-0067">ATP-binding</keyword>
<dbReference type="Gene3D" id="3.40.50.300">
    <property type="entry name" value="P-loop containing nucleotide triphosphate hydrolases"/>
    <property type="match status" value="5"/>
</dbReference>
<feature type="region of interest" description="Disordered" evidence="14">
    <location>
        <begin position="76"/>
        <end position="103"/>
    </location>
</feature>
<dbReference type="Gene3D" id="1.20.1270.280">
    <property type="match status" value="1"/>
</dbReference>
<dbReference type="InterPro" id="IPR024317">
    <property type="entry name" value="Dynein_heavy_chain_D4_dom"/>
</dbReference>
<name>A0ABR1FNE2_AURAN</name>